<dbReference type="GO" id="GO:0090529">
    <property type="term" value="P:cell septum assembly"/>
    <property type="evidence" value="ECO:0007669"/>
    <property type="project" value="InterPro"/>
</dbReference>
<evidence type="ECO:0000256" key="1">
    <source>
        <dbReference type="ARBA" id="ARBA00004370"/>
    </source>
</evidence>
<comment type="similarity">
    <text evidence="9">Belongs to the FtsQ/DivIB family. FtsQ subfamily.</text>
</comment>
<dbReference type="PANTHER" id="PTHR35851">
    <property type="entry name" value="CELL DIVISION PROTEIN FTSQ"/>
    <property type="match status" value="1"/>
</dbReference>
<dbReference type="GO" id="GO:0005886">
    <property type="term" value="C:plasma membrane"/>
    <property type="evidence" value="ECO:0007669"/>
    <property type="project" value="UniProtKB-SubCell"/>
</dbReference>
<comment type="caution">
    <text evidence="11">The sequence shown here is derived from an EMBL/GenBank/DDBJ whole genome shotgun (WGS) entry which is preliminary data.</text>
</comment>
<dbReference type="OrthoDB" id="9790370at2"/>
<keyword evidence="12" id="KW-1185">Reference proteome</keyword>
<dbReference type="Gene3D" id="3.10.20.310">
    <property type="entry name" value="membrane protein fhac"/>
    <property type="match status" value="1"/>
</dbReference>
<evidence type="ECO:0000256" key="4">
    <source>
        <dbReference type="ARBA" id="ARBA00022618"/>
    </source>
</evidence>
<dbReference type="Gene3D" id="3.40.50.11690">
    <property type="entry name" value="Cell division protein FtsQ/DivIB"/>
    <property type="match status" value="1"/>
</dbReference>
<keyword evidence="4 9" id="KW-0132">Cell division</keyword>
<dbReference type="GO" id="GO:0043093">
    <property type="term" value="P:FtsZ-dependent cytokinesis"/>
    <property type="evidence" value="ECO:0007669"/>
    <property type="project" value="UniProtKB-UniRule"/>
</dbReference>
<feature type="transmembrane region" description="Helical" evidence="9">
    <location>
        <begin position="20"/>
        <end position="40"/>
    </location>
</feature>
<dbReference type="PROSITE" id="PS51779">
    <property type="entry name" value="POTRA"/>
    <property type="match status" value="1"/>
</dbReference>
<reference evidence="11 12" key="1">
    <citation type="submission" date="2019-07" db="EMBL/GenBank/DDBJ databases">
        <authorList>
            <person name="Yang M."/>
            <person name="Zhao D."/>
            <person name="Xiang H."/>
        </authorList>
    </citation>
    <scope>NUCLEOTIDE SEQUENCE [LARGE SCALE GENOMIC DNA]</scope>
    <source>
        <strain evidence="11 12">IM1326</strain>
    </source>
</reference>
<comment type="subcellular location">
    <subcellularLocation>
        <location evidence="9">Cell inner membrane</location>
        <topology evidence="9">Single-pass type II membrane protein</topology>
    </subcellularLocation>
    <subcellularLocation>
        <location evidence="1">Membrane</location>
    </subcellularLocation>
    <text evidence="9">Localizes to the division septum.</text>
</comment>
<dbReference type="InterPro" id="IPR026579">
    <property type="entry name" value="FtsQ"/>
</dbReference>
<dbReference type="InterPro" id="IPR013685">
    <property type="entry name" value="POTRA_FtsQ_type"/>
</dbReference>
<evidence type="ECO:0000256" key="9">
    <source>
        <dbReference type="HAMAP-Rule" id="MF_00911"/>
    </source>
</evidence>
<proteinExistence type="inferred from homology"/>
<keyword evidence="5 9" id="KW-0812">Transmembrane</keyword>
<evidence type="ECO:0000256" key="6">
    <source>
        <dbReference type="ARBA" id="ARBA00022989"/>
    </source>
</evidence>
<evidence type="ECO:0000256" key="3">
    <source>
        <dbReference type="ARBA" id="ARBA00022519"/>
    </source>
</evidence>
<name>A0A552X5V6_9GAMM</name>
<evidence type="ECO:0000259" key="10">
    <source>
        <dbReference type="PROSITE" id="PS51779"/>
    </source>
</evidence>
<dbReference type="InterPro" id="IPR005548">
    <property type="entry name" value="Cell_div_FtsQ/DivIB_C"/>
</dbReference>
<evidence type="ECO:0000256" key="7">
    <source>
        <dbReference type="ARBA" id="ARBA00023136"/>
    </source>
</evidence>
<evidence type="ECO:0000313" key="12">
    <source>
        <dbReference type="Proteomes" id="UP000320359"/>
    </source>
</evidence>
<gene>
    <name evidence="9" type="primary">ftsQ</name>
    <name evidence="11" type="ORF">FM042_06145</name>
</gene>
<keyword evidence="6 9" id="KW-1133">Transmembrane helix</keyword>
<comment type="function">
    <text evidence="9">Essential cell division protein. May link together the upstream cell division proteins, which are predominantly cytoplasmic, with the downstream cell division proteins, which are predominantly periplasmic. May control correct divisome assembly.</text>
</comment>
<dbReference type="Pfam" id="PF03799">
    <property type="entry name" value="FtsQ_DivIB_C"/>
    <property type="match status" value="1"/>
</dbReference>
<accession>A0A552X5V6</accession>
<sequence length="253" mass="29576">MREPSPEQVTEQREKWEFMIGVSVFLVIVLGLIFGSYQLLKFVTDAEQVPLEGLILHGERQHTTDAEIREAIIAGDVGSFFTADVDEIRERIEHLPWIFSASIRKEWPGRLRVYVVEQQPVAVWNNEYVMNQQGQIFHADPQMIKAQVPFLFGPESAHQDVLEQYRQMSNLLRIADMQITRVELSERYSLRVWLDNDIELRLGREARLERIQRFMDLYPVIQSESTKPVKYADLRYDTGIAIGWRDNKEVSKP</sequence>
<dbReference type="InterPro" id="IPR045335">
    <property type="entry name" value="FtsQ_C_sf"/>
</dbReference>
<dbReference type="AlphaFoldDB" id="A0A552X5V6"/>
<dbReference type="HAMAP" id="MF_00911">
    <property type="entry name" value="FtsQ_subfam"/>
    <property type="match status" value="1"/>
</dbReference>
<feature type="domain" description="POTRA" evidence="10">
    <location>
        <begin position="49"/>
        <end position="118"/>
    </location>
</feature>
<organism evidence="11 12">
    <name type="scientific">Aliidiomarina halalkaliphila</name>
    <dbReference type="NCBI Taxonomy" id="2593535"/>
    <lineage>
        <taxon>Bacteria</taxon>
        <taxon>Pseudomonadati</taxon>
        <taxon>Pseudomonadota</taxon>
        <taxon>Gammaproteobacteria</taxon>
        <taxon>Alteromonadales</taxon>
        <taxon>Idiomarinaceae</taxon>
        <taxon>Aliidiomarina</taxon>
    </lineage>
</organism>
<evidence type="ECO:0000256" key="2">
    <source>
        <dbReference type="ARBA" id="ARBA00022475"/>
    </source>
</evidence>
<evidence type="ECO:0000256" key="5">
    <source>
        <dbReference type="ARBA" id="ARBA00022692"/>
    </source>
</evidence>
<dbReference type="Pfam" id="PF08478">
    <property type="entry name" value="POTRA_1"/>
    <property type="match status" value="1"/>
</dbReference>
<keyword evidence="8 9" id="KW-0131">Cell cycle</keyword>
<evidence type="ECO:0000256" key="8">
    <source>
        <dbReference type="ARBA" id="ARBA00023306"/>
    </source>
</evidence>
<keyword evidence="7 9" id="KW-0472">Membrane</keyword>
<protein>
    <recommendedName>
        <fullName evidence="9">Cell division protein FtsQ</fullName>
    </recommendedName>
</protein>
<comment type="subunit">
    <text evidence="9">Part of a complex composed of FtsB, FtsL and FtsQ.</text>
</comment>
<dbReference type="GO" id="GO:0032153">
    <property type="term" value="C:cell division site"/>
    <property type="evidence" value="ECO:0007669"/>
    <property type="project" value="UniProtKB-UniRule"/>
</dbReference>
<dbReference type="InterPro" id="IPR034746">
    <property type="entry name" value="POTRA"/>
</dbReference>
<keyword evidence="2 9" id="KW-1003">Cell membrane</keyword>
<evidence type="ECO:0000313" key="11">
    <source>
        <dbReference type="EMBL" id="TRW50405.1"/>
    </source>
</evidence>
<keyword evidence="3 9" id="KW-0997">Cell inner membrane</keyword>
<dbReference type="Proteomes" id="UP000320359">
    <property type="component" value="Unassembled WGS sequence"/>
</dbReference>
<dbReference type="EMBL" id="VJWL01000001">
    <property type="protein sequence ID" value="TRW50405.1"/>
    <property type="molecule type" value="Genomic_DNA"/>
</dbReference>
<dbReference type="RefSeq" id="WP_143235365.1">
    <property type="nucleotide sequence ID" value="NZ_VJWL01000001.1"/>
</dbReference>
<dbReference type="PANTHER" id="PTHR35851:SF1">
    <property type="entry name" value="CELL DIVISION PROTEIN FTSQ"/>
    <property type="match status" value="1"/>
</dbReference>